<reference evidence="1" key="1">
    <citation type="submission" date="2021-06" db="EMBL/GenBank/DDBJ databases">
        <authorList>
            <person name="Kallberg Y."/>
            <person name="Tangrot J."/>
            <person name="Rosling A."/>
        </authorList>
    </citation>
    <scope>NUCLEOTIDE SEQUENCE</scope>
    <source>
        <strain evidence="1">AZ414A</strain>
    </source>
</reference>
<protein>
    <submittedName>
        <fullName evidence="1">4249_t:CDS:1</fullName>
    </submittedName>
</protein>
<comment type="caution">
    <text evidence="1">The sequence shown here is derived from an EMBL/GenBank/DDBJ whole genome shotgun (WGS) entry which is preliminary data.</text>
</comment>
<proteinExistence type="predicted"/>
<name>A0A9N9AZJ8_9GLOM</name>
<dbReference type="OrthoDB" id="2447101at2759"/>
<organism evidence="1 2">
    <name type="scientific">Diversispora eburnea</name>
    <dbReference type="NCBI Taxonomy" id="1213867"/>
    <lineage>
        <taxon>Eukaryota</taxon>
        <taxon>Fungi</taxon>
        <taxon>Fungi incertae sedis</taxon>
        <taxon>Mucoromycota</taxon>
        <taxon>Glomeromycotina</taxon>
        <taxon>Glomeromycetes</taxon>
        <taxon>Diversisporales</taxon>
        <taxon>Diversisporaceae</taxon>
        <taxon>Diversispora</taxon>
    </lineage>
</organism>
<evidence type="ECO:0000313" key="2">
    <source>
        <dbReference type="Proteomes" id="UP000789706"/>
    </source>
</evidence>
<gene>
    <name evidence="1" type="ORF">DEBURN_LOCUS6850</name>
</gene>
<evidence type="ECO:0000313" key="1">
    <source>
        <dbReference type="EMBL" id="CAG8545856.1"/>
    </source>
</evidence>
<keyword evidence="2" id="KW-1185">Reference proteome</keyword>
<sequence length="83" mass="9600">MKILTEVPSIKVTYDTNTKSQPIPSEDCSTYFDTYKYSIAYLPKGQIRLKASETNCHRLIYQSMMTTHNALKMQVFDSSILRN</sequence>
<accession>A0A9N9AZJ8</accession>
<dbReference type="AlphaFoldDB" id="A0A9N9AZJ8"/>
<dbReference type="EMBL" id="CAJVPK010000749">
    <property type="protein sequence ID" value="CAG8545856.1"/>
    <property type="molecule type" value="Genomic_DNA"/>
</dbReference>
<dbReference type="Proteomes" id="UP000789706">
    <property type="component" value="Unassembled WGS sequence"/>
</dbReference>